<reference evidence="9" key="1">
    <citation type="journal article" date="2015" name="Nat. Genet.">
        <title>The genome and transcriptome of the zoonotic hookworm Ancylostoma ceylanicum identify infection-specific gene families.</title>
        <authorList>
            <person name="Schwarz E.M."/>
            <person name="Hu Y."/>
            <person name="Antoshechkin I."/>
            <person name="Miller M.M."/>
            <person name="Sternberg P.W."/>
            <person name="Aroian R.V."/>
        </authorList>
    </citation>
    <scope>NUCLEOTIDE SEQUENCE</scope>
    <source>
        <strain evidence="9">HY135</strain>
    </source>
</reference>
<evidence type="ECO:0000256" key="5">
    <source>
        <dbReference type="ARBA" id="ARBA00034769"/>
    </source>
</evidence>
<evidence type="ECO:0000256" key="6">
    <source>
        <dbReference type="RuleBase" id="RU363126"/>
    </source>
</evidence>
<dbReference type="InterPro" id="IPR021134">
    <property type="entry name" value="Bestrophin-like"/>
</dbReference>
<accession>A0A016UUC1</accession>
<keyword evidence="6" id="KW-0868">Chloride</keyword>
<dbReference type="PANTHER" id="PTHR10736:SF63">
    <property type="entry name" value="BESTROPHIN HOMOLOG-RELATED"/>
    <property type="match status" value="1"/>
</dbReference>
<dbReference type="STRING" id="53326.A0A016UUC1"/>
<organism evidence="8 9">
    <name type="scientific">Ancylostoma ceylanicum</name>
    <dbReference type="NCBI Taxonomy" id="53326"/>
    <lineage>
        <taxon>Eukaryota</taxon>
        <taxon>Metazoa</taxon>
        <taxon>Ecdysozoa</taxon>
        <taxon>Nematoda</taxon>
        <taxon>Chromadorea</taxon>
        <taxon>Rhabditida</taxon>
        <taxon>Rhabditina</taxon>
        <taxon>Rhabditomorpha</taxon>
        <taxon>Strongyloidea</taxon>
        <taxon>Ancylostomatidae</taxon>
        <taxon>Ancylostomatinae</taxon>
        <taxon>Ancylostoma</taxon>
    </lineage>
</organism>
<keyword evidence="6" id="KW-1003">Cell membrane</keyword>
<dbReference type="InterPro" id="IPR000615">
    <property type="entry name" value="Bestrophin"/>
</dbReference>
<feature type="region of interest" description="Disordered" evidence="7">
    <location>
        <begin position="518"/>
        <end position="576"/>
    </location>
</feature>
<keyword evidence="6" id="KW-0869">Chloride channel</keyword>
<keyword evidence="4" id="KW-0472">Membrane</keyword>
<dbReference type="Pfam" id="PF01062">
    <property type="entry name" value="Bestrophin"/>
    <property type="match status" value="2"/>
</dbReference>
<name>A0A016UUC1_9BILA</name>
<keyword evidence="3" id="KW-1133">Transmembrane helix</keyword>
<evidence type="ECO:0000256" key="7">
    <source>
        <dbReference type="SAM" id="MobiDB-lite"/>
    </source>
</evidence>
<dbReference type="Proteomes" id="UP000024635">
    <property type="component" value="Unassembled WGS sequence"/>
</dbReference>
<comment type="function">
    <text evidence="6">Forms chloride channels.</text>
</comment>
<evidence type="ECO:0000313" key="8">
    <source>
        <dbReference type="EMBL" id="EYC18536.1"/>
    </source>
</evidence>
<evidence type="ECO:0000256" key="3">
    <source>
        <dbReference type="ARBA" id="ARBA00022989"/>
    </source>
</evidence>
<comment type="caution">
    <text evidence="8">The sequence shown here is derived from an EMBL/GenBank/DDBJ whole genome shotgun (WGS) entry which is preliminary data.</text>
</comment>
<evidence type="ECO:0000313" key="9">
    <source>
        <dbReference type="Proteomes" id="UP000024635"/>
    </source>
</evidence>
<dbReference type="AlphaFoldDB" id="A0A016UUC1"/>
<evidence type="ECO:0000256" key="2">
    <source>
        <dbReference type="ARBA" id="ARBA00022692"/>
    </source>
</evidence>
<comment type="similarity">
    <text evidence="5 6">Belongs to the anion channel-forming bestrophin (TC 1.A.46) family. Calcium-sensitive chloride channel subfamily.</text>
</comment>
<keyword evidence="6" id="KW-0407">Ion channel</keyword>
<evidence type="ECO:0000256" key="4">
    <source>
        <dbReference type="ARBA" id="ARBA00023136"/>
    </source>
</evidence>
<dbReference type="GO" id="GO:0005886">
    <property type="term" value="C:plasma membrane"/>
    <property type="evidence" value="ECO:0007669"/>
    <property type="project" value="UniProtKB-SubCell"/>
</dbReference>
<keyword evidence="6" id="KW-0813">Transport</keyword>
<dbReference type="OrthoDB" id="201595at2759"/>
<protein>
    <recommendedName>
        <fullName evidence="6">Bestrophin homolog</fullName>
    </recommendedName>
</protein>
<proteinExistence type="inferred from homology"/>
<evidence type="ECO:0000256" key="1">
    <source>
        <dbReference type="ARBA" id="ARBA00004370"/>
    </source>
</evidence>
<keyword evidence="9" id="KW-1185">Reference proteome</keyword>
<gene>
    <name evidence="8" type="primary">Acey_s0027.g1574</name>
    <name evidence="8" type="ORF">Y032_0027g1574</name>
</gene>
<dbReference type="GO" id="GO:0005254">
    <property type="term" value="F:chloride channel activity"/>
    <property type="evidence" value="ECO:0007669"/>
    <property type="project" value="UniProtKB-KW"/>
</dbReference>
<keyword evidence="6" id="KW-0406">Ion transport</keyword>
<dbReference type="EMBL" id="JARK01001363">
    <property type="protein sequence ID" value="EYC18536.1"/>
    <property type="molecule type" value="Genomic_DNA"/>
</dbReference>
<sequence>MTVTYNSDVSQTSIASFLKLQFRWRGSIWKSVLKELTVFTTAFATITTIYRTQHFLSEEQRRFWDNFSALFDQKLDYIPLTFMLGFFVTIIVGRWKEYFNNIGWVDNTALVISTYLRGNDEKSRMMRRNVVRYMVLTQVLIFRDISMQVRRRLPTLDTIVAAGFMTEAERDKYSVYNNKLKEIKCNPHFLPIQWCYAILFEARTSGKLSCDLMLNEIVKHIGEFRRGLAQLANFDWVPIPLVYPQVSNLLNLYTCHAGVGQTLPVPAEIPNSWVVFLAVRSYFFLCLIARQSVLIDGEPPKDENMLYPMVPFAMTALQYIFYVGWMKVAESLMNPLGEDDDDFECNYLIDRNLRVGLTIVDDCYGDLPLQQKDNFWGADAIEPLYSAESAVKAVYPQIGSAANYEVEQDEVLMMPHIAGEDLDDLSFDDPEARLLPRGISVVSVNRHGGSRTSISSRRGVLDVIRKQFSRNDVRKISRPTRLNMSQMSLNNDAKPSIEIGGSSLDILNDLADEAGRNSLLVTPDGDLSPTTPPRRSPIPETLTTVPEEDEESQRTRNSVDLRRWKEEAKNEQEGRL</sequence>
<comment type="subcellular location">
    <subcellularLocation>
        <location evidence="6">Cell membrane</location>
        <topology evidence="6">Multi-pass membrane protein</topology>
    </subcellularLocation>
    <subcellularLocation>
        <location evidence="1">Membrane</location>
    </subcellularLocation>
</comment>
<keyword evidence="2" id="KW-0812">Transmembrane</keyword>
<feature type="compositionally biased region" description="Basic and acidic residues" evidence="7">
    <location>
        <begin position="552"/>
        <end position="576"/>
    </location>
</feature>
<dbReference type="PANTHER" id="PTHR10736">
    <property type="entry name" value="BESTROPHIN"/>
    <property type="match status" value="1"/>
</dbReference>
<dbReference type="GO" id="GO:0034707">
    <property type="term" value="C:chloride channel complex"/>
    <property type="evidence" value="ECO:0007669"/>
    <property type="project" value="UniProtKB-KW"/>
</dbReference>